<accession>A1RWK9</accession>
<name>A1RWK9_THEPD</name>
<dbReference type="STRING" id="368408.Tpen_0179"/>
<dbReference type="Proteomes" id="UP000000641">
    <property type="component" value="Chromosome"/>
</dbReference>
<protein>
    <submittedName>
        <fullName evidence="1">Uncharacterized protein</fullName>
    </submittedName>
</protein>
<evidence type="ECO:0000313" key="2">
    <source>
        <dbReference type="Proteomes" id="UP000000641"/>
    </source>
</evidence>
<dbReference type="eggNOG" id="arCOG12282">
    <property type="taxonomic scope" value="Archaea"/>
</dbReference>
<dbReference type="RefSeq" id="WP_011751854.1">
    <property type="nucleotide sequence ID" value="NC_008698.1"/>
</dbReference>
<reference evidence="2" key="1">
    <citation type="journal article" date="2008" name="J. Bacteriol.">
        <title>Genome sequence of Thermofilum pendens reveals an exceptional loss of biosynthetic pathways without genome reduction.</title>
        <authorList>
            <person name="Anderson I."/>
            <person name="Rodriguez J."/>
            <person name="Susanti D."/>
            <person name="Porat I."/>
            <person name="Reich C."/>
            <person name="Ulrich L.E."/>
            <person name="Elkins J.G."/>
            <person name="Mavromatis K."/>
            <person name="Lykidis A."/>
            <person name="Kim E."/>
            <person name="Thompson L.S."/>
            <person name="Nolan M."/>
            <person name="Land M."/>
            <person name="Copeland A."/>
            <person name="Lapidus A."/>
            <person name="Lucas S."/>
            <person name="Detter C."/>
            <person name="Zhulin I.B."/>
            <person name="Olsen G.J."/>
            <person name="Whitman W."/>
            <person name="Mukhopadhyay B."/>
            <person name="Bristow J."/>
            <person name="Kyrpides N."/>
        </authorList>
    </citation>
    <scope>NUCLEOTIDE SEQUENCE [LARGE SCALE GENOMIC DNA]</scope>
    <source>
        <strain evidence="2">DSM 2475 / Hrk 5</strain>
    </source>
</reference>
<evidence type="ECO:0000313" key="1">
    <source>
        <dbReference type="EMBL" id="ABL77589.1"/>
    </source>
</evidence>
<sequence>MSVQVVEVYVFVERSALLDEKSFTAIDDFMIKVLHEESMYDVLEKAGELPLDRVKLLLREEDLRKLTAYGELALRGEASRKILETLQWSDASGEGYVVLVLKKQNDGGFFNECPSRSTR</sequence>
<dbReference type="EnsemblBacteria" id="ABL77589">
    <property type="protein sequence ID" value="ABL77589"/>
    <property type="gene ID" value="Tpen_0179"/>
</dbReference>
<dbReference type="EMBL" id="CP000505">
    <property type="protein sequence ID" value="ABL77589.1"/>
    <property type="molecule type" value="Genomic_DNA"/>
</dbReference>
<dbReference type="KEGG" id="tpe:Tpen_0179"/>
<keyword evidence="2" id="KW-1185">Reference proteome</keyword>
<dbReference type="HOGENOM" id="CLU_2056181_0_0_2"/>
<proteinExistence type="predicted"/>
<gene>
    <name evidence="1" type="ordered locus">Tpen_0179</name>
</gene>
<organism evidence="1 2">
    <name type="scientific">Thermofilum pendens (strain DSM 2475 / Hrk 5)</name>
    <dbReference type="NCBI Taxonomy" id="368408"/>
    <lineage>
        <taxon>Archaea</taxon>
        <taxon>Thermoproteota</taxon>
        <taxon>Thermoprotei</taxon>
        <taxon>Thermofilales</taxon>
        <taxon>Thermofilaceae</taxon>
        <taxon>Thermofilum</taxon>
    </lineage>
</organism>
<dbReference type="GeneID" id="4600881"/>
<dbReference type="AlphaFoldDB" id="A1RWK9"/>